<dbReference type="CDD" id="cd07821">
    <property type="entry name" value="PYR_PYL_RCAR_like"/>
    <property type="match status" value="1"/>
</dbReference>
<gene>
    <name evidence="1" type="ORF">ADL15_01635</name>
</gene>
<dbReference type="EMBL" id="LLZH01000002">
    <property type="protein sequence ID" value="KUL42263.1"/>
    <property type="molecule type" value="Genomic_DNA"/>
</dbReference>
<protein>
    <submittedName>
        <fullName evidence="1">Polyketide cyclase</fullName>
    </submittedName>
</protein>
<accession>A0A0X3VBS9</accession>
<keyword evidence="2" id="KW-1185">Reference proteome</keyword>
<proteinExistence type="predicted"/>
<dbReference type="Proteomes" id="UP000053244">
    <property type="component" value="Unassembled WGS sequence"/>
</dbReference>
<dbReference type="AlphaFoldDB" id="A0A0X3VBS9"/>
<organism evidence="1 2">
    <name type="scientific">Actinoplanes awajinensis subsp. mycoplanecinus</name>
    <dbReference type="NCBI Taxonomy" id="135947"/>
    <lineage>
        <taxon>Bacteria</taxon>
        <taxon>Bacillati</taxon>
        <taxon>Actinomycetota</taxon>
        <taxon>Actinomycetes</taxon>
        <taxon>Micromonosporales</taxon>
        <taxon>Micromonosporaceae</taxon>
        <taxon>Actinoplanes</taxon>
    </lineage>
</organism>
<comment type="caution">
    <text evidence="1">The sequence shown here is derived from an EMBL/GenBank/DDBJ whole genome shotgun (WGS) entry which is preliminary data.</text>
</comment>
<reference evidence="1 2" key="1">
    <citation type="submission" date="2015-10" db="EMBL/GenBank/DDBJ databases">
        <authorList>
            <person name="Gilbert D.G."/>
        </authorList>
    </citation>
    <scope>NUCLEOTIDE SEQUENCE [LARGE SCALE GENOMIC DNA]</scope>
    <source>
        <strain evidence="1 2">NRRL B-16712</strain>
    </source>
</reference>
<evidence type="ECO:0000313" key="2">
    <source>
        <dbReference type="Proteomes" id="UP000053244"/>
    </source>
</evidence>
<dbReference type="InterPro" id="IPR023393">
    <property type="entry name" value="START-like_dom_sf"/>
</dbReference>
<name>A0A0X3VBS9_9ACTN</name>
<sequence length="135" mass="14592">MATVAVEAFVDVPAARAWAAIADVGAVHERLLPGRVAAAELDGDFRILTMPNGARIRELIIAIDHELRRMAYSVVEGQAMPLTYHQAAFQVVEAADGRTKVVWTTDVLPHALAPAVRARVERGILEMKAVLESAV</sequence>
<dbReference type="Pfam" id="PF10604">
    <property type="entry name" value="Polyketide_cyc2"/>
    <property type="match status" value="1"/>
</dbReference>
<dbReference type="SUPFAM" id="SSF55961">
    <property type="entry name" value="Bet v1-like"/>
    <property type="match status" value="1"/>
</dbReference>
<dbReference type="InterPro" id="IPR019587">
    <property type="entry name" value="Polyketide_cyclase/dehydratase"/>
</dbReference>
<dbReference type="OrthoDB" id="191189at2"/>
<evidence type="ECO:0000313" key="1">
    <source>
        <dbReference type="EMBL" id="KUL42263.1"/>
    </source>
</evidence>
<dbReference type="RefSeq" id="WP_067684397.1">
    <property type="nucleotide sequence ID" value="NZ_LLZH01000002.1"/>
</dbReference>
<dbReference type="Gene3D" id="3.30.530.20">
    <property type="match status" value="1"/>
</dbReference>